<accession>A0ABT6T328</accession>
<organism evidence="3 4">
    <name type="scientific">Streptomyces luteolus</name>
    <dbReference type="NCBI Taxonomy" id="3043615"/>
    <lineage>
        <taxon>Bacteria</taxon>
        <taxon>Bacillati</taxon>
        <taxon>Actinomycetota</taxon>
        <taxon>Actinomycetes</taxon>
        <taxon>Kitasatosporales</taxon>
        <taxon>Streptomycetaceae</taxon>
        <taxon>Streptomyces</taxon>
    </lineage>
</organism>
<evidence type="ECO:0000259" key="2">
    <source>
        <dbReference type="Pfam" id="PF20254"/>
    </source>
</evidence>
<gene>
    <name evidence="3" type="ORF">QIT00_27635</name>
</gene>
<evidence type="ECO:0000313" key="4">
    <source>
        <dbReference type="Proteomes" id="UP001237105"/>
    </source>
</evidence>
<sequence>MGTERETPHEAQHQTQQQASETRGPKRPIPRWESGALAHGVTDPFGQGPLPWLRGSEHYFDDTGKVVPWYVDLAPARPVETQPGETQQPAGTQPAEAHTATRRAPEIPHPRSTATAGPRTADDVHRQIKGFTSTGAVAPGEAIDFHVTVDPPQEFGVDVYRIGHYAGDGAAKITTSPRLSGIVQPPPLTADRTVSCHHWWLSWRLQIPSHWNVGAYVAVLTTADGYRSHIPFTVRDDRPADLLLLLPDITWQAYNLYPEDGRTGASLYHAWDDEGRLLGESEAAATVSFDRPYAGAGLPLHVGHAYDFIRWAERYGYDLAYADARDLHAGRVDPARYRGLVFPGHDEYWSVPMRRTAEQARDGGTSLVFLSANTMYWQVELSPSPSGVPDRLLTCRKRRGPGRPALWREVDRAEQQLLGIQYAGRVPEPAPLIVRNAEHWLWEATGAHEGDELEGLVAGEADRYFPRTALPEHRGRILLAHSPYEDGEGVLRHQETSLYRAPSGALVFASGTFAWSPALDRPGHVDARIQRATANLLDRICKRD</sequence>
<name>A0ABT6T328_9ACTN</name>
<evidence type="ECO:0000256" key="1">
    <source>
        <dbReference type="SAM" id="MobiDB-lite"/>
    </source>
</evidence>
<dbReference type="EMBL" id="JASCIS010000034">
    <property type="protein sequence ID" value="MDI3422271.1"/>
    <property type="molecule type" value="Genomic_DNA"/>
</dbReference>
<dbReference type="InterPro" id="IPR046540">
    <property type="entry name" value="DMFA2_C"/>
</dbReference>
<dbReference type="Proteomes" id="UP001237105">
    <property type="component" value="Unassembled WGS sequence"/>
</dbReference>
<feature type="compositionally biased region" description="Basic and acidic residues" evidence="1">
    <location>
        <begin position="1"/>
        <end position="12"/>
    </location>
</feature>
<protein>
    <submittedName>
        <fullName evidence="3">Phosphoribosylamine--glycine ligase</fullName>
    </submittedName>
</protein>
<dbReference type="Pfam" id="PF20254">
    <property type="entry name" value="DMFA2_C"/>
    <property type="match status" value="1"/>
</dbReference>
<comment type="caution">
    <text evidence="3">The sequence shown here is derived from an EMBL/GenBank/DDBJ whole genome shotgun (WGS) entry which is preliminary data.</text>
</comment>
<keyword evidence="3" id="KW-0436">Ligase</keyword>
<feature type="region of interest" description="Disordered" evidence="1">
    <location>
        <begin position="79"/>
        <end position="122"/>
    </location>
</feature>
<dbReference type="RefSeq" id="WP_282538132.1">
    <property type="nucleotide sequence ID" value="NZ_JASCIS010000034.1"/>
</dbReference>
<proteinExistence type="predicted"/>
<keyword evidence="4" id="KW-1185">Reference proteome</keyword>
<feature type="domain" description="N,N-dimethylformamidase beta subunit-like C-terminal" evidence="2">
    <location>
        <begin position="157"/>
        <end position="520"/>
    </location>
</feature>
<feature type="region of interest" description="Disordered" evidence="1">
    <location>
        <begin position="1"/>
        <end position="44"/>
    </location>
</feature>
<dbReference type="GO" id="GO:0016874">
    <property type="term" value="F:ligase activity"/>
    <property type="evidence" value="ECO:0007669"/>
    <property type="project" value="UniProtKB-KW"/>
</dbReference>
<reference evidence="3 4" key="1">
    <citation type="submission" date="2023-05" db="EMBL/GenBank/DDBJ databases">
        <title>Draft genome sequence of Streptomyces sp. B-S-A12 isolated from a cave soil in Thailand.</title>
        <authorList>
            <person name="Chamroensaksri N."/>
            <person name="Muangham S."/>
        </authorList>
    </citation>
    <scope>NUCLEOTIDE SEQUENCE [LARGE SCALE GENOMIC DNA]</scope>
    <source>
        <strain evidence="3 4">B-S-A12</strain>
    </source>
</reference>
<evidence type="ECO:0000313" key="3">
    <source>
        <dbReference type="EMBL" id="MDI3422271.1"/>
    </source>
</evidence>